<dbReference type="Proteomes" id="UP000001514">
    <property type="component" value="Unassembled WGS sequence"/>
</dbReference>
<organism evidence="5">
    <name type="scientific">Selaginella moellendorffii</name>
    <name type="common">Spikemoss</name>
    <dbReference type="NCBI Taxonomy" id="88036"/>
    <lineage>
        <taxon>Eukaryota</taxon>
        <taxon>Viridiplantae</taxon>
        <taxon>Streptophyta</taxon>
        <taxon>Embryophyta</taxon>
        <taxon>Tracheophyta</taxon>
        <taxon>Lycopodiopsida</taxon>
        <taxon>Selaginellales</taxon>
        <taxon>Selaginellaceae</taxon>
        <taxon>Selaginella</taxon>
    </lineage>
</organism>
<dbReference type="KEGG" id="smo:SELMODRAFT_402173"/>
<name>D8QPU1_SELML</name>
<dbReference type="GO" id="GO:0008757">
    <property type="term" value="F:S-adenosylmethionine-dependent methyltransferase activity"/>
    <property type="evidence" value="ECO:0007669"/>
    <property type="project" value="InterPro"/>
</dbReference>
<evidence type="ECO:0000313" key="5">
    <source>
        <dbReference type="Proteomes" id="UP000001514"/>
    </source>
</evidence>
<feature type="region of interest" description="Disordered" evidence="1">
    <location>
        <begin position="1"/>
        <end position="24"/>
    </location>
</feature>
<dbReference type="InterPro" id="IPR044689">
    <property type="entry name" value="CGR2/3"/>
</dbReference>
<dbReference type="InterPro" id="IPR029063">
    <property type="entry name" value="SAM-dependent_MTases_sf"/>
</dbReference>
<dbReference type="InParanoid" id="D8QPU1"/>
<reference evidence="4 5" key="1">
    <citation type="journal article" date="2011" name="Science">
        <title>The Selaginella genome identifies genetic changes associated with the evolution of vascular plants.</title>
        <authorList>
            <person name="Banks J.A."/>
            <person name="Nishiyama T."/>
            <person name="Hasebe M."/>
            <person name="Bowman J.L."/>
            <person name="Gribskov M."/>
            <person name="dePamphilis C."/>
            <person name="Albert V.A."/>
            <person name="Aono N."/>
            <person name="Aoyama T."/>
            <person name="Ambrose B.A."/>
            <person name="Ashton N.W."/>
            <person name="Axtell M.J."/>
            <person name="Barker E."/>
            <person name="Barker M.S."/>
            <person name="Bennetzen J.L."/>
            <person name="Bonawitz N.D."/>
            <person name="Chapple C."/>
            <person name="Cheng C."/>
            <person name="Correa L.G."/>
            <person name="Dacre M."/>
            <person name="DeBarry J."/>
            <person name="Dreyer I."/>
            <person name="Elias M."/>
            <person name="Engstrom E.M."/>
            <person name="Estelle M."/>
            <person name="Feng L."/>
            <person name="Finet C."/>
            <person name="Floyd S.K."/>
            <person name="Frommer W.B."/>
            <person name="Fujita T."/>
            <person name="Gramzow L."/>
            <person name="Gutensohn M."/>
            <person name="Harholt J."/>
            <person name="Hattori M."/>
            <person name="Heyl A."/>
            <person name="Hirai T."/>
            <person name="Hiwatashi Y."/>
            <person name="Ishikawa M."/>
            <person name="Iwata M."/>
            <person name="Karol K.G."/>
            <person name="Koehler B."/>
            <person name="Kolukisaoglu U."/>
            <person name="Kubo M."/>
            <person name="Kurata T."/>
            <person name="Lalonde S."/>
            <person name="Li K."/>
            <person name="Li Y."/>
            <person name="Litt A."/>
            <person name="Lyons E."/>
            <person name="Manning G."/>
            <person name="Maruyama T."/>
            <person name="Michael T.P."/>
            <person name="Mikami K."/>
            <person name="Miyazaki S."/>
            <person name="Morinaga S."/>
            <person name="Murata T."/>
            <person name="Mueller-Roeber B."/>
            <person name="Nelson D.R."/>
            <person name="Obara M."/>
            <person name="Oguri Y."/>
            <person name="Olmstead R.G."/>
            <person name="Onodera N."/>
            <person name="Petersen B.L."/>
            <person name="Pils B."/>
            <person name="Prigge M."/>
            <person name="Rensing S.A."/>
            <person name="Riano-Pachon D.M."/>
            <person name="Roberts A.W."/>
            <person name="Sato Y."/>
            <person name="Scheller H.V."/>
            <person name="Schulz B."/>
            <person name="Schulz C."/>
            <person name="Shakirov E.V."/>
            <person name="Shibagaki N."/>
            <person name="Shinohara N."/>
            <person name="Shippen D.E."/>
            <person name="Soerensen I."/>
            <person name="Sotooka R."/>
            <person name="Sugimoto N."/>
            <person name="Sugita M."/>
            <person name="Sumikawa N."/>
            <person name="Tanurdzic M."/>
            <person name="Theissen G."/>
            <person name="Ulvskov P."/>
            <person name="Wakazuki S."/>
            <person name="Weng J.K."/>
            <person name="Willats W.W."/>
            <person name="Wipf D."/>
            <person name="Wolf P.G."/>
            <person name="Yang L."/>
            <person name="Zimmer A.D."/>
            <person name="Zhu Q."/>
            <person name="Mitros T."/>
            <person name="Hellsten U."/>
            <person name="Loque D."/>
            <person name="Otillar R."/>
            <person name="Salamov A."/>
            <person name="Schmutz J."/>
            <person name="Shapiro H."/>
            <person name="Lindquist E."/>
            <person name="Lucas S."/>
            <person name="Rokhsar D."/>
            <person name="Grigoriev I.V."/>
        </authorList>
    </citation>
    <scope>NUCLEOTIDE SEQUENCE [LARGE SCALE GENOMIC DNA]</scope>
</reference>
<dbReference type="eggNOG" id="ENOG502QR9D">
    <property type="taxonomic scope" value="Eukaryota"/>
</dbReference>
<keyword evidence="2" id="KW-0472">Membrane</keyword>
<dbReference type="Gramene" id="EFJ37677">
    <property type="protein sequence ID" value="EFJ37677"/>
    <property type="gene ID" value="SELMODRAFT_402173"/>
</dbReference>
<evidence type="ECO:0000256" key="1">
    <source>
        <dbReference type="SAM" id="MobiDB-lite"/>
    </source>
</evidence>
<gene>
    <name evidence="4" type="ORF">SELMODRAFT_402173</name>
</gene>
<evidence type="ECO:0000256" key="2">
    <source>
        <dbReference type="SAM" id="Phobius"/>
    </source>
</evidence>
<dbReference type="PANTHER" id="PTHR34208">
    <property type="entry name" value="S-ADENOSYL-L-METHIONINE-DEPENDENT METHYLTRANSFERASE-RELATED"/>
    <property type="match status" value="1"/>
</dbReference>
<protein>
    <recommendedName>
        <fullName evidence="3">Methyltransferase type 11 domain-containing protein</fullName>
    </recommendedName>
</protein>
<feature type="domain" description="Methyltransferase type 11" evidence="3">
    <location>
        <begin position="136"/>
        <end position="223"/>
    </location>
</feature>
<keyword evidence="2" id="KW-0812">Transmembrane</keyword>
<dbReference type="AlphaFoldDB" id="D8QPU1"/>
<dbReference type="EMBL" id="GL377565">
    <property type="protein sequence ID" value="EFJ37677.1"/>
    <property type="molecule type" value="Genomic_DNA"/>
</dbReference>
<accession>D8QPU1</accession>
<keyword evidence="5" id="KW-1185">Reference proteome</keyword>
<dbReference type="HOGENOM" id="CLU_071215_0_0_1"/>
<keyword evidence="2" id="KW-1133">Transmembrane helix</keyword>
<evidence type="ECO:0000313" key="4">
    <source>
        <dbReference type="EMBL" id="EFJ37677.1"/>
    </source>
</evidence>
<dbReference type="PANTHER" id="PTHR34208:SF5">
    <property type="entry name" value="OS01G0144000 PROTEIN"/>
    <property type="match status" value="1"/>
</dbReference>
<dbReference type="OrthoDB" id="745247at2759"/>
<dbReference type="Pfam" id="PF08241">
    <property type="entry name" value="Methyltransf_11"/>
    <property type="match status" value="1"/>
</dbReference>
<proteinExistence type="predicted"/>
<dbReference type="SUPFAM" id="SSF53335">
    <property type="entry name" value="S-adenosyl-L-methionine-dependent methyltransferases"/>
    <property type="match status" value="1"/>
</dbReference>
<feature type="transmembrane region" description="Helical" evidence="2">
    <location>
        <begin position="32"/>
        <end position="51"/>
    </location>
</feature>
<evidence type="ECO:0000259" key="3">
    <source>
        <dbReference type="Pfam" id="PF08241"/>
    </source>
</evidence>
<dbReference type="GO" id="GO:0045488">
    <property type="term" value="P:pectin metabolic process"/>
    <property type="evidence" value="ECO:0007669"/>
    <property type="project" value="InterPro"/>
</dbReference>
<dbReference type="FunCoup" id="D8QPU1">
    <property type="interactions" value="2186"/>
</dbReference>
<dbReference type="OMA" id="TRRNANF"/>
<dbReference type="InterPro" id="IPR013216">
    <property type="entry name" value="Methyltransf_11"/>
</dbReference>
<dbReference type="Gene3D" id="3.40.50.150">
    <property type="entry name" value="Vaccinia Virus protein VP39"/>
    <property type="match status" value="1"/>
</dbReference>
<sequence>MSRRPRRSSDDSGGNGLSSSAQAQSKSDSSSLVSACVLFVVMVLFFVYLFGPSTFQHHSKTSPSSAVATARKLNPSLLLRSLPVETHTHDTEEEDQHEQLKSIADNNSEEASAGVLDALPLLQEVYGKHMKAVLHIGPQTCNVVARLLQDEGGQAWGVEPSEMTNPSSVCKSLVKKGLVRIADVHRGLPYRSKSFSLVLASNTLEHLTSRQLNRTLPELARLTSHAIVAFISSQPSQVSSARQLQAALKSIKSHNRTWWSRKFETAGLDEDEEMSKGFASLQLQRSYRSSDYIFHLLPRQFD</sequence>